<feature type="compositionally biased region" description="Pro residues" evidence="1">
    <location>
        <begin position="296"/>
        <end position="306"/>
    </location>
</feature>
<feature type="region of interest" description="Disordered" evidence="1">
    <location>
        <begin position="1"/>
        <end position="40"/>
    </location>
</feature>
<dbReference type="AlphaFoldDB" id="F2TI93"/>
<feature type="compositionally biased region" description="Basic and acidic residues" evidence="1">
    <location>
        <begin position="165"/>
        <end position="177"/>
    </location>
</feature>
<evidence type="ECO:0000256" key="1">
    <source>
        <dbReference type="SAM" id="MobiDB-lite"/>
    </source>
</evidence>
<dbReference type="HOGENOM" id="CLU_642451_0_0_1"/>
<organism evidence="2">
    <name type="scientific">Ajellomyces dermatitidis (strain ATCC 18188 / CBS 674.68)</name>
    <name type="common">Blastomyces dermatitidis</name>
    <dbReference type="NCBI Taxonomy" id="653446"/>
    <lineage>
        <taxon>Eukaryota</taxon>
        <taxon>Fungi</taxon>
        <taxon>Dikarya</taxon>
        <taxon>Ascomycota</taxon>
        <taxon>Pezizomycotina</taxon>
        <taxon>Eurotiomycetes</taxon>
        <taxon>Eurotiomycetidae</taxon>
        <taxon>Onygenales</taxon>
        <taxon>Ajellomycetaceae</taxon>
        <taxon>Blastomyces</taxon>
    </lineage>
</organism>
<reference evidence="2" key="1">
    <citation type="submission" date="2010-03" db="EMBL/GenBank/DDBJ databases">
        <title>Annotation of Blastomyces dermatitidis strain ATCC 18188.</title>
        <authorList>
            <consortium name="The Broad Institute Genome Sequencing Platform"/>
            <consortium name="Broad Institute Genome Sequencing Center for Infectious Disease."/>
            <person name="Cuomo C."/>
            <person name="Klein B."/>
            <person name="Sullivan T."/>
            <person name="Heitman J."/>
            <person name="Young S."/>
            <person name="Zeng Q."/>
            <person name="Gargeya S."/>
            <person name="Alvarado L."/>
            <person name="Berlin A.M."/>
            <person name="Chapman S.B."/>
            <person name="Chen Z."/>
            <person name="Freedman E."/>
            <person name="Gellesch M."/>
            <person name="Goldberg J."/>
            <person name="Griggs A."/>
            <person name="Gujja S."/>
            <person name="Heilman E."/>
            <person name="Heiman D."/>
            <person name="Howarth C."/>
            <person name="Mehta T."/>
            <person name="Neiman D."/>
            <person name="Pearson M."/>
            <person name="Roberts A."/>
            <person name="Saif S."/>
            <person name="Shea T."/>
            <person name="Shenoy N."/>
            <person name="Sisk P."/>
            <person name="Stolte C."/>
            <person name="Sykes S."/>
            <person name="White J."/>
            <person name="Yandava C."/>
            <person name="Haas B."/>
            <person name="Nusbaum C."/>
            <person name="Birren B."/>
        </authorList>
    </citation>
    <scope>NUCLEOTIDE SEQUENCE [LARGE SCALE GENOMIC DNA]</scope>
    <source>
        <strain evidence="2">ATCC 18188</strain>
    </source>
</reference>
<gene>
    <name evidence="2" type="ORF">BDDG_05900</name>
</gene>
<proteinExistence type="predicted"/>
<protein>
    <recommendedName>
        <fullName evidence="3">Transposase IS30-like HTH domain-containing protein</fullName>
    </recommendedName>
</protein>
<feature type="compositionally biased region" description="Low complexity" evidence="1">
    <location>
        <begin position="274"/>
        <end position="286"/>
    </location>
</feature>
<dbReference type="OrthoDB" id="4890185at2759"/>
<feature type="region of interest" description="Disordered" evidence="1">
    <location>
        <begin position="274"/>
        <end position="335"/>
    </location>
</feature>
<name>F2TI93_AJEDA</name>
<feature type="compositionally biased region" description="Polar residues" evidence="1">
    <location>
        <begin position="145"/>
        <end position="162"/>
    </location>
</feature>
<accession>F2TI93</accession>
<sequence length="450" mass="50485">MPPSSTSIRPIMAAPPSISAESPYQVPPAAAKTRTQTHRRRLNREERKDILILRRLGYTYQAIAEHLHVSHRAVQYTCESNTCDPKKRPGRNSRLSSKQVDDIEAFLTASKENRSMSYKKIIEALGLDVKQDCLRRALQKRGYTRQVTSVPNCQSSKRSQLTGELCKDPDTKTKSQSEPESSAGMMLPENPSPAGLDSAVVLHHHHHQPTAAQAQALVTRYPHSPSPYQGHHSIAPQPLPIPLQHHPGPYHQVVPPEFRQAPQQYHSMAPYYHYHQQQQQQQHPQQCQSIPLGSLPLPPQYSPVPLHPHSSSTGVPQYHPVHEYHPISSNKLRPPVPEYRRALSEYCPSLIDRRSASVQTPSPFQSPSFASLPIDHRHQNLSRSTSPGVCLTTTSHGQMLLEVSSMTDRSRKSSGYSTPLTIPDDCSDYYRYETSAPPDATAIDSETRLR</sequence>
<feature type="region of interest" description="Disordered" evidence="1">
    <location>
        <begin position="144"/>
        <end position="197"/>
    </location>
</feature>
<dbReference type="Proteomes" id="UP000007802">
    <property type="component" value="Unassembled WGS sequence"/>
</dbReference>
<evidence type="ECO:0008006" key="3">
    <source>
        <dbReference type="Google" id="ProtNLM"/>
    </source>
</evidence>
<evidence type="ECO:0000313" key="2">
    <source>
        <dbReference type="EMBL" id="EGE82956.1"/>
    </source>
</evidence>
<dbReference type="EMBL" id="GG749441">
    <property type="protein sequence ID" value="EGE82956.1"/>
    <property type="molecule type" value="Genomic_DNA"/>
</dbReference>